<dbReference type="AlphaFoldDB" id="A0AAD1RGF5"/>
<protein>
    <submittedName>
        <fullName evidence="1">Uncharacterized protein</fullName>
    </submittedName>
</protein>
<accession>A0AAD1RGF5</accession>
<proteinExistence type="predicted"/>
<reference evidence="1" key="1">
    <citation type="submission" date="2022-03" db="EMBL/GenBank/DDBJ databases">
        <authorList>
            <person name="Alioto T."/>
            <person name="Alioto T."/>
            <person name="Gomez Garrido J."/>
        </authorList>
    </citation>
    <scope>NUCLEOTIDE SEQUENCE</scope>
</reference>
<organism evidence="1 2">
    <name type="scientific">Pelobates cultripes</name>
    <name type="common">Western spadefoot toad</name>
    <dbReference type="NCBI Taxonomy" id="61616"/>
    <lineage>
        <taxon>Eukaryota</taxon>
        <taxon>Metazoa</taxon>
        <taxon>Chordata</taxon>
        <taxon>Craniata</taxon>
        <taxon>Vertebrata</taxon>
        <taxon>Euteleostomi</taxon>
        <taxon>Amphibia</taxon>
        <taxon>Batrachia</taxon>
        <taxon>Anura</taxon>
        <taxon>Pelobatoidea</taxon>
        <taxon>Pelobatidae</taxon>
        <taxon>Pelobates</taxon>
    </lineage>
</organism>
<gene>
    <name evidence="1" type="ORF">PECUL_23A028896</name>
</gene>
<keyword evidence="2" id="KW-1185">Reference proteome</keyword>
<evidence type="ECO:0000313" key="2">
    <source>
        <dbReference type="Proteomes" id="UP001295444"/>
    </source>
</evidence>
<dbReference type="EMBL" id="OW240913">
    <property type="protein sequence ID" value="CAH2250446.1"/>
    <property type="molecule type" value="Genomic_DNA"/>
</dbReference>
<name>A0AAD1RGF5_PELCU</name>
<dbReference type="Proteomes" id="UP001295444">
    <property type="component" value="Chromosome 02"/>
</dbReference>
<evidence type="ECO:0000313" key="1">
    <source>
        <dbReference type="EMBL" id="CAH2250446.1"/>
    </source>
</evidence>
<sequence length="112" mass="12429">MFSTLAINSLIVDIELCLQSLSISGPRSHTHLPHAPTPRLSLTLQRRCIGVRLPRQRSQFNHPCRLLTSIQNSVCTDAGSKTQQEQKSVHENTAASTCDHTESRIKGCACRH</sequence>